<dbReference type="GO" id="GO:0006284">
    <property type="term" value="P:base-excision repair"/>
    <property type="evidence" value="ECO:0007669"/>
    <property type="project" value="UniProtKB-UniRule"/>
</dbReference>
<dbReference type="InterPro" id="IPR000445">
    <property type="entry name" value="HhH_motif"/>
</dbReference>
<dbReference type="InterPro" id="IPR005760">
    <property type="entry name" value="A/G_AdeGlyc_MutY"/>
</dbReference>
<evidence type="ECO:0000256" key="3">
    <source>
        <dbReference type="ARBA" id="ARBA00008343"/>
    </source>
</evidence>
<dbReference type="Gene3D" id="1.10.1670.10">
    <property type="entry name" value="Helix-hairpin-Helix base-excision DNA repair enzymes (C-terminal)"/>
    <property type="match status" value="1"/>
</dbReference>
<sequence length="365" mass="40177">MNKNNLASQIPEWQERLTLVPAPLLAWYDKSARVLPWRSNPVPYHVWVSEIMLQQTRVEAVKPYFDRFLSALPTIESLAGASEEQILKLWEGLGYYNRVRNLKKAAIQVVERYSGQLPADFEALCSLPGIGVYTAGAIASIAFGLPVPAVDGNVLRVASRVLCSREDISKEAVKKAMAQALAAILPKDRVGDFNQALMELGAMVCLPGAAPRCESCPLAAICEGHRQSVAEELPVKAAKKPPKAEEKTVVLLLAEGKVALRKRPDTGLLAGLWELPNWEGHLSPEALQECLGDCGINVVRISQMPDARHVFTHRIWEMRGYAVYCESSPLPEGWVWVTLSELREGYALPGAFSAFAKQLPKLTSL</sequence>
<dbReference type="InterPro" id="IPR004036">
    <property type="entry name" value="Endonuclease-III-like_CS2"/>
</dbReference>
<dbReference type="GO" id="GO:0046872">
    <property type="term" value="F:metal ion binding"/>
    <property type="evidence" value="ECO:0007669"/>
    <property type="project" value="UniProtKB-UniRule"/>
</dbReference>
<dbReference type="SUPFAM" id="SSF48150">
    <property type="entry name" value="DNA-glycosylase"/>
    <property type="match status" value="1"/>
</dbReference>
<evidence type="ECO:0000256" key="10">
    <source>
        <dbReference type="ARBA" id="ARBA00023004"/>
    </source>
</evidence>
<comment type="caution">
    <text evidence="16">The sequence shown here is derived from an EMBL/GenBank/DDBJ whole genome shotgun (WGS) entry which is preliminary data.</text>
</comment>
<comment type="cofactor">
    <cofactor evidence="14">
        <name>[4Fe-4S] cluster</name>
        <dbReference type="ChEBI" id="CHEBI:49883"/>
    </cofactor>
    <text evidence="14">Binds 1 [4Fe-4S] cluster.</text>
</comment>
<keyword evidence="10 14" id="KW-0408">Iron</keyword>
<accession>A0A926EDP4</accession>
<evidence type="ECO:0000259" key="15">
    <source>
        <dbReference type="SMART" id="SM00478"/>
    </source>
</evidence>
<dbReference type="CDD" id="cd00056">
    <property type="entry name" value="ENDO3c"/>
    <property type="match status" value="1"/>
</dbReference>
<evidence type="ECO:0000256" key="9">
    <source>
        <dbReference type="ARBA" id="ARBA00022801"/>
    </source>
</evidence>
<comment type="catalytic activity">
    <reaction evidence="1 14">
        <text>Hydrolyzes free adenine bases from 7,8-dihydro-8-oxoguanine:adenine mismatched double-stranded DNA, leaving an apurinic site.</text>
        <dbReference type="EC" id="3.2.2.31"/>
    </reaction>
</comment>
<evidence type="ECO:0000256" key="13">
    <source>
        <dbReference type="ARBA" id="ARBA00023295"/>
    </source>
</evidence>
<dbReference type="InterPro" id="IPR011257">
    <property type="entry name" value="DNA_glycosylase"/>
</dbReference>
<gene>
    <name evidence="16" type="primary">mutY</name>
    <name evidence="16" type="ORF">H8709_10040</name>
</gene>
<keyword evidence="13 14" id="KW-0326">Glycosidase</keyword>
<evidence type="ECO:0000256" key="7">
    <source>
        <dbReference type="ARBA" id="ARBA00022723"/>
    </source>
</evidence>
<evidence type="ECO:0000256" key="14">
    <source>
        <dbReference type="RuleBase" id="RU365096"/>
    </source>
</evidence>
<dbReference type="Gene3D" id="1.10.340.30">
    <property type="entry name" value="Hypothetical protein, domain 2"/>
    <property type="match status" value="1"/>
</dbReference>
<keyword evidence="6" id="KW-0004">4Fe-4S</keyword>
<organism evidence="16 17">
    <name type="scientific">Zongyangia hominis</name>
    <dbReference type="NCBI Taxonomy" id="2763677"/>
    <lineage>
        <taxon>Bacteria</taxon>
        <taxon>Bacillati</taxon>
        <taxon>Bacillota</taxon>
        <taxon>Clostridia</taxon>
        <taxon>Eubacteriales</taxon>
        <taxon>Oscillospiraceae</taxon>
        <taxon>Zongyangia</taxon>
    </lineage>
</organism>
<dbReference type="CDD" id="cd03431">
    <property type="entry name" value="NUDIX_DNA_Glycosylase_C-MutY"/>
    <property type="match status" value="1"/>
</dbReference>
<dbReference type="InterPro" id="IPR044298">
    <property type="entry name" value="MIG/MutY"/>
</dbReference>
<dbReference type="InterPro" id="IPR023170">
    <property type="entry name" value="HhH_base_excis_C"/>
</dbReference>
<evidence type="ECO:0000256" key="2">
    <source>
        <dbReference type="ARBA" id="ARBA00002933"/>
    </source>
</evidence>
<keyword evidence="9" id="KW-0378">Hydrolase</keyword>
<dbReference type="GO" id="GO:0000701">
    <property type="term" value="F:purine-specific mismatch base pair DNA N-glycosylase activity"/>
    <property type="evidence" value="ECO:0007669"/>
    <property type="project" value="UniProtKB-EC"/>
</dbReference>
<dbReference type="InterPro" id="IPR015797">
    <property type="entry name" value="NUDIX_hydrolase-like_dom_sf"/>
</dbReference>
<feature type="domain" description="HhH-GPD" evidence="15">
    <location>
        <begin position="52"/>
        <end position="203"/>
    </location>
</feature>
<dbReference type="GO" id="GO:0032357">
    <property type="term" value="F:oxidized purine DNA binding"/>
    <property type="evidence" value="ECO:0007669"/>
    <property type="project" value="TreeGrafter"/>
</dbReference>
<dbReference type="FunFam" id="1.10.340.30:FF:000002">
    <property type="entry name" value="Adenine DNA glycosylase"/>
    <property type="match status" value="1"/>
</dbReference>
<evidence type="ECO:0000313" key="16">
    <source>
        <dbReference type="EMBL" id="MBC8571163.1"/>
    </source>
</evidence>
<evidence type="ECO:0000313" key="17">
    <source>
        <dbReference type="Proteomes" id="UP000660861"/>
    </source>
</evidence>
<dbReference type="Proteomes" id="UP000660861">
    <property type="component" value="Unassembled WGS sequence"/>
</dbReference>
<evidence type="ECO:0000256" key="6">
    <source>
        <dbReference type="ARBA" id="ARBA00022485"/>
    </source>
</evidence>
<evidence type="ECO:0000256" key="4">
    <source>
        <dbReference type="ARBA" id="ARBA00012045"/>
    </source>
</evidence>
<comment type="function">
    <text evidence="2">Adenine glycosylase active on G-A mispairs. MutY also corrects error-prone DNA synthesis past GO lesions which are due to the oxidatively damaged form of guanine: 7,8-dihydro-8-oxoguanine (8-oxo-dGTP).</text>
</comment>
<evidence type="ECO:0000256" key="5">
    <source>
        <dbReference type="ARBA" id="ARBA00022023"/>
    </source>
</evidence>
<dbReference type="RefSeq" id="WP_262398254.1">
    <property type="nucleotide sequence ID" value="NZ_JACRTC010000007.1"/>
</dbReference>
<comment type="similarity">
    <text evidence="3 14">Belongs to the Nth/MutY family.</text>
</comment>
<dbReference type="GO" id="GO:0034039">
    <property type="term" value="F:8-oxo-7,8-dihydroguanine DNA N-glycosylase activity"/>
    <property type="evidence" value="ECO:0007669"/>
    <property type="project" value="TreeGrafter"/>
</dbReference>
<dbReference type="Pfam" id="PF00633">
    <property type="entry name" value="HHH"/>
    <property type="match status" value="1"/>
</dbReference>
<dbReference type="SMART" id="SM00478">
    <property type="entry name" value="ENDO3c"/>
    <property type="match status" value="1"/>
</dbReference>
<dbReference type="InterPro" id="IPR029119">
    <property type="entry name" value="MutY_C"/>
</dbReference>
<protein>
    <recommendedName>
        <fullName evidence="5 14">Adenine DNA glycosylase</fullName>
        <ecNumber evidence="4 14">3.2.2.31</ecNumber>
    </recommendedName>
</protein>
<dbReference type="GO" id="GO:0051539">
    <property type="term" value="F:4 iron, 4 sulfur cluster binding"/>
    <property type="evidence" value="ECO:0007669"/>
    <property type="project" value="UniProtKB-UniRule"/>
</dbReference>
<dbReference type="GO" id="GO:0006298">
    <property type="term" value="P:mismatch repair"/>
    <property type="evidence" value="ECO:0007669"/>
    <property type="project" value="TreeGrafter"/>
</dbReference>
<dbReference type="Gene3D" id="3.90.79.10">
    <property type="entry name" value="Nucleoside Triphosphate Pyrophosphohydrolase"/>
    <property type="match status" value="1"/>
</dbReference>
<keyword evidence="12" id="KW-0234">DNA repair</keyword>
<dbReference type="SUPFAM" id="SSF55811">
    <property type="entry name" value="Nudix"/>
    <property type="match status" value="1"/>
</dbReference>
<reference evidence="16" key="1">
    <citation type="submission" date="2020-08" db="EMBL/GenBank/DDBJ databases">
        <title>Genome public.</title>
        <authorList>
            <person name="Liu C."/>
            <person name="Sun Q."/>
        </authorList>
    </citation>
    <scope>NUCLEOTIDE SEQUENCE</scope>
    <source>
        <strain evidence="16">NSJ-54</strain>
    </source>
</reference>
<keyword evidence="17" id="KW-1185">Reference proteome</keyword>
<evidence type="ECO:0000256" key="12">
    <source>
        <dbReference type="ARBA" id="ARBA00023204"/>
    </source>
</evidence>
<evidence type="ECO:0000256" key="8">
    <source>
        <dbReference type="ARBA" id="ARBA00022763"/>
    </source>
</evidence>
<dbReference type="EMBL" id="JACRTC010000007">
    <property type="protein sequence ID" value="MBC8571163.1"/>
    <property type="molecule type" value="Genomic_DNA"/>
</dbReference>
<dbReference type="AlphaFoldDB" id="A0A926EDP4"/>
<evidence type="ECO:0000256" key="1">
    <source>
        <dbReference type="ARBA" id="ARBA00000843"/>
    </source>
</evidence>
<dbReference type="PROSITE" id="PS01155">
    <property type="entry name" value="ENDONUCLEASE_III_2"/>
    <property type="match status" value="1"/>
</dbReference>
<dbReference type="Pfam" id="PF00730">
    <property type="entry name" value="HhH-GPD"/>
    <property type="match status" value="1"/>
</dbReference>
<dbReference type="PANTHER" id="PTHR42944">
    <property type="entry name" value="ADENINE DNA GLYCOSYLASE"/>
    <property type="match status" value="1"/>
</dbReference>
<dbReference type="EC" id="3.2.2.31" evidence="4 14"/>
<keyword evidence="7" id="KW-0479">Metal-binding</keyword>
<dbReference type="GO" id="GO:0035485">
    <property type="term" value="F:adenine/guanine mispair binding"/>
    <property type="evidence" value="ECO:0007669"/>
    <property type="project" value="TreeGrafter"/>
</dbReference>
<dbReference type="Pfam" id="PF14815">
    <property type="entry name" value="NUDIX_4"/>
    <property type="match status" value="1"/>
</dbReference>
<proteinExistence type="inferred from homology"/>
<keyword evidence="8 14" id="KW-0227">DNA damage</keyword>
<evidence type="ECO:0000256" key="11">
    <source>
        <dbReference type="ARBA" id="ARBA00023014"/>
    </source>
</evidence>
<dbReference type="InterPro" id="IPR003265">
    <property type="entry name" value="HhH-GPD_domain"/>
</dbReference>
<name>A0A926EDP4_9FIRM</name>
<dbReference type="PANTHER" id="PTHR42944:SF1">
    <property type="entry name" value="ADENINE DNA GLYCOSYLASE"/>
    <property type="match status" value="1"/>
</dbReference>
<keyword evidence="11" id="KW-0411">Iron-sulfur</keyword>
<dbReference type="NCBIfam" id="TIGR01084">
    <property type="entry name" value="mutY"/>
    <property type="match status" value="1"/>
</dbReference>